<evidence type="ECO:0000313" key="2">
    <source>
        <dbReference type="Proteomes" id="UP000251313"/>
    </source>
</evidence>
<comment type="caution">
    <text evidence="1">The sequence shown here is derived from an EMBL/GenBank/DDBJ whole genome shotgun (WGS) entry which is preliminary data.</text>
</comment>
<sequence>MSASPHRLAFFSDVAQQRQWVPGMAIRVRRLLRCRIREIHRLTLRLRHNGGEVNFTNQLQQEENIAQAAYTGQ</sequence>
<name>A0AB38FZ43_9ENTR</name>
<gene>
    <name evidence="1" type="ORF">NCTC11967_03715</name>
</gene>
<proteinExistence type="predicted"/>
<dbReference type="Proteomes" id="UP000251313">
    <property type="component" value="Unassembled WGS sequence"/>
</dbReference>
<evidence type="ECO:0000313" key="1">
    <source>
        <dbReference type="EMBL" id="SQA64684.1"/>
    </source>
</evidence>
<organism evidence="1 2">
    <name type="scientific">Yokenella regensburgei</name>
    <dbReference type="NCBI Taxonomy" id="158877"/>
    <lineage>
        <taxon>Bacteria</taxon>
        <taxon>Pseudomonadati</taxon>
        <taxon>Pseudomonadota</taxon>
        <taxon>Gammaproteobacteria</taxon>
        <taxon>Enterobacterales</taxon>
        <taxon>Enterobacteriaceae</taxon>
        <taxon>Yokenella</taxon>
    </lineage>
</organism>
<protein>
    <submittedName>
        <fullName evidence="1">Uncharacterized protein</fullName>
    </submittedName>
</protein>
<dbReference type="EMBL" id="UAVL01000019">
    <property type="protein sequence ID" value="SQA64684.1"/>
    <property type="molecule type" value="Genomic_DNA"/>
</dbReference>
<dbReference type="AlphaFoldDB" id="A0AB38FZ43"/>
<accession>A0AB38FZ43</accession>
<reference evidence="1 2" key="1">
    <citation type="submission" date="2018-06" db="EMBL/GenBank/DDBJ databases">
        <authorList>
            <consortium name="Pathogen Informatics"/>
            <person name="Doyle S."/>
        </authorList>
    </citation>
    <scope>NUCLEOTIDE SEQUENCE [LARGE SCALE GENOMIC DNA]</scope>
    <source>
        <strain evidence="1 2">NCTC11967</strain>
    </source>
</reference>